<feature type="transmembrane region" description="Helical" evidence="1">
    <location>
        <begin position="6"/>
        <end position="25"/>
    </location>
</feature>
<sequence length="140" mass="16660">MKEFGKLLGWVGFWAYFILLLNFFIKYINRKYMKKLPKDKKQYERVYKVFMKYIVKYHKLVGIIGVIAVVCHGYFMYKYKGISIPGLAAAVVMIVTACLGIYGLKSRNMKGKWLMDHRILAFFLIFLILFHIMFKKFLMV</sequence>
<evidence type="ECO:0000313" key="2">
    <source>
        <dbReference type="EMBL" id="OAA90177.1"/>
    </source>
</evidence>
<protein>
    <submittedName>
        <fullName evidence="2">Uncharacterized protein</fullName>
    </submittedName>
</protein>
<dbReference type="AlphaFoldDB" id="A0A170NIT6"/>
<organism evidence="2 4">
    <name type="scientific">Clostridium coskatii</name>
    <dbReference type="NCBI Taxonomy" id="1705578"/>
    <lineage>
        <taxon>Bacteria</taxon>
        <taxon>Bacillati</taxon>
        <taxon>Bacillota</taxon>
        <taxon>Clostridia</taxon>
        <taxon>Eubacteriales</taxon>
        <taxon>Clostridiaceae</taxon>
        <taxon>Clostridium</taxon>
    </lineage>
</organism>
<dbReference type="PATRIC" id="fig|1705578.3.peg.2400"/>
<reference evidence="3 5" key="2">
    <citation type="journal article" date="2016" name="Front. Microbiol.">
        <title>Industrial Acetogenic Biocatalysts: A Comparative Metabolic and Genomic Analysis.</title>
        <authorList>
            <person name="Bengelsdorf F."/>
            <person name="Poehlein A."/>
            <person name="Sonja S."/>
            <person name="Erz C."/>
            <person name="Hummel T."/>
            <person name="Hoffmeister S."/>
            <person name="Daniel R."/>
            <person name="Durre P."/>
        </authorList>
    </citation>
    <scope>NUCLEOTIDE SEQUENCE [LARGE SCALE GENOMIC DNA]</scope>
    <source>
        <strain evidence="3 5">PTA-10522</strain>
    </source>
</reference>
<keyword evidence="5" id="KW-1185">Reference proteome</keyword>
<feature type="transmembrane region" description="Helical" evidence="1">
    <location>
        <begin position="83"/>
        <end position="104"/>
    </location>
</feature>
<dbReference type="Proteomes" id="UP000077384">
    <property type="component" value="Unassembled WGS sequence"/>
</dbReference>
<evidence type="ECO:0000313" key="3">
    <source>
        <dbReference type="EMBL" id="OBR91045.1"/>
    </source>
</evidence>
<accession>A0A170NIT6</accession>
<dbReference type="EMBL" id="LITQ01000031">
    <property type="protein sequence ID" value="OAA90177.1"/>
    <property type="molecule type" value="Genomic_DNA"/>
</dbReference>
<proteinExistence type="predicted"/>
<keyword evidence="1" id="KW-0812">Transmembrane</keyword>
<feature type="transmembrane region" description="Helical" evidence="1">
    <location>
        <begin position="116"/>
        <end position="134"/>
    </location>
</feature>
<dbReference type="Proteomes" id="UP000093694">
    <property type="component" value="Unassembled WGS sequence"/>
</dbReference>
<evidence type="ECO:0000313" key="5">
    <source>
        <dbReference type="Proteomes" id="UP000093694"/>
    </source>
</evidence>
<keyword evidence="1" id="KW-0472">Membrane</keyword>
<dbReference type="EMBL" id="LROR01000082">
    <property type="protein sequence ID" value="OBR91045.1"/>
    <property type="molecule type" value="Genomic_DNA"/>
</dbReference>
<feature type="transmembrane region" description="Helical" evidence="1">
    <location>
        <begin position="60"/>
        <end position="77"/>
    </location>
</feature>
<gene>
    <name evidence="3" type="ORF">CLCOS_36220</name>
    <name evidence="2" type="ORF">WX73_02142</name>
</gene>
<evidence type="ECO:0000256" key="1">
    <source>
        <dbReference type="SAM" id="Phobius"/>
    </source>
</evidence>
<dbReference type="RefSeq" id="WP_013240545.1">
    <property type="nucleotide sequence ID" value="NZ_LITQ01000031.1"/>
</dbReference>
<keyword evidence="1" id="KW-1133">Transmembrane helix</keyword>
<comment type="caution">
    <text evidence="2">The sequence shown here is derived from an EMBL/GenBank/DDBJ whole genome shotgun (WGS) entry which is preliminary data.</text>
</comment>
<name>A0A170NIT6_9CLOT</name>
<evidence type="ECO:0000313" key="4">
    <source>
        <dbReference type="Proteomes" id="UP000077384"/>
    </source>
</evidence>
<reference evidence="2 4" key="1">
    <citation type="journal article" date="2015" name="Biotechnol. Bioeng.">
        <title>Genome sequence and phenotypic characterization of Caulobacter segnis.</title>
        <authorList>
            <person name="Patel S."/>
            <person name="Fletcher B."/>
            <person name="Scott D.C."/>
            <person name="Ely B."/>
        </authorList>
    </citation>
    <scope>NUCLEOTIDE SEQUENCE [LARGE SCALE GENOMIC DNA]</scope>
    <source>
        <strain evidence="2 4">PS02</strain>
    </source>
</reference>